<dbReference type="InterPro" id="IPR036390">
    <property type="entry name" value="WH_DNA-bd_sf"/>
</dbReference>
<dbReference type="GO" id="GO:0003677">
    <property type="term" value="F:DNA binding"/>
    <property type="evidence" value="ECO:0007669"/>
    <property type="project" value="UniProtKB-KW"/>
</dbReference>
<proteinExistence type="predicted"/>
<comment type="caution">
    <text evidence="5">The sequence shown here is derived from an EMBL/GenBank/DDBJ whole genome shotgun (WGS) entry which is preliminary data.</text>
</comment>
<sequence>MTNQNMSMFKNHLLCALAPEDRRLLAPSLERMQLNLRQSLEKAHQPINFVYFFETGLGSVVASKEGGSTVEVGLFGRDGMTGTSLVQGDTESPFDCFVQMGGSALRISAGNLQDAMSQSAALTELLMHYARTLGIQTTYTALANGQIKLEERLARWILMVHDRVNGDSFYVTHEFLAMMLGVRRPGVTVALQILEAKHFIKSQRGAVLVQDRTGLMHLCQGTYGPAEIEYERLTGIPLGKSKLVPDDAAPLIRPA</sequence>
<keyword evidence="2" id="KW-0238">DNA-binding</keyword>
<dbReference type="Pfam" id="PF13545">
    <property type="entry name" value="HTH_Crp_2"/>
    <property type="match status" value="1"/>
</dbReference>
<protein>
    <submittedName>
        <fullName evidence="5">Cyclic nucleotide-binding protein</fullName>
    </submittedName>
</protein>
<dbReference type="SUPFAM" id="SSF51206">
    <property type="entry name" value="cAMP-binding domain-like"/>
    <property type="match status" value="1"/>
</dbReference>
<evidence type="ECO:0000256" key="1">
    <source>
        <dbReference type="ARBA" id="ARBA00023015"/>
    </source>
</evidence>
<evidence type="ECO:0000256" key="3">
    <source>
        <dbReference type="ARBA" id="ARBA00023163"/>
    </source>
</evidence>
<dbReference type="EMBL" id="LVYU01000149">
    <property type="protein sequence ID" value="KZA96816.1"/>
    <property type="molecule type" value="Genomic_DNA"/>
</dbReference>
<keyword evidence="3" id="KW-0804">Transcription</keyword>
<evidence type="ECO:0000313" key="5">
    <source>
        <dbReference type="EMBL" id="KZA96816.1"/>
    </source>
</evidence>
<accession>A0A154I8E3</accession>
<keyword evidence="1" id="KW-0805">Transcription regulation</keyword>
<dbReference type="SUPFAM" id="SSF46785">
    <property type="entry name" value="Winged helix' DNA-binding domain"/>
    <property type="match status" value="1"/>
</dbReference>
<dbReference type="InterPro" id="IPR036388">
    <property type="entry name" value="WH-like_DNA-bd_sf"/>
</dbReference>
<name>A0A154I8E3_RHILE</name>
<dbReference type="AlphaFoldDB" id="A0A154I8E3"/>
<organism evidence="5">
    <name type="scientific">Rhizobium leguminosarum</name>
    <dbReference type="NCBI Taxonomy" id="384"/>
    <lineage>
        <taxon>Bacteria</taxon>
        <taxon>Pseudomonadati</taxon>
        <taxon>Pseudomonadota</taxon>
        <taxon>Alphaproteobacteria</taxon>
        <taxon>Hyphomicrobiales</taxon>
        <taxon>Rhizobiaceae</taxon>
        <taxon>Rhizobium/Agrobacterium group</taxon>
        <taxon>Rhizobium</taxon>
    </lineage>
</organism>
<dbReference type="RefSeq" id="WP_062945154.1">
    <property type="nucleotide sequence ID" value="NZ_CP171844.1"/>
</dbReference>
<dbReference type="Gene3D" id="1.10.10.10">
    <property type="entry name" value="Winged helix-like DNA-binding domain superfamily/Winged helix DNA-binding domain"/>
    <property type="match status" value="1"/>
</dbReference>
<dbReference type="Gene3D" id="2.60.120.10">
    <property type="entry name" value="Jelly Rolls"/>
    <property type="match status" value="1"/>
</dbReference>
<feature type="domain" description="HTH crp-type" evidence="4">
    <location>
        <begin position="151"/>
        <end position="217"/>
    </location>
</feature>
<dbReference type="InterPro" id="IPR018490">
    <property type="entry name" value="cNMP-bd_dom_sf"/>
</dbReference>
<reference evidence="5" key="1">
    <citation type="submission" date="2016-03" db="EMBL/GenBank/DDBJ databases">
        <title>Microsymbionts genomes from the relict species Vavilovia formosa.</title>
        <authorList>
            <person name="Chirak E."/>
            <person name="Kimeklis A."/>
            <person name="Kopat V."/>
            <person name="Andronov E."/>
        </authorList>
    </citation>
    <scope>NUCLEOTIDE SEQUENCE [LARGE SCALE GENOMIC DNA]</scope>
    <source>
        <strain evidence="5">Vaf12</strain>
    </source>
</reference>
<evidence type="ECO:0000256" key="2">
    <source>
        <dbReference type="ARBA" id="ARBA00023125"/>
    </source>
</evidence>
<dbReference type="GO" id="GO:0006355">
    <property type="term" value="P:regulation of DNA-templated transcription"/>
    <property type="evidence" value="ECO:0007669"/>
    <property type="project" value="InterPro"/>
</dbReference>
<dbReference type="InterPro" id="IPR012318">
    <property type="entry name" value="HTH_CRP"/>
</dbReference>
<dbReference type="InterPro" id="IPR014710">
    <property type="entry name" value="RmlC-like_jellyroll"/>
</dbReference>
<evidence type="ECO:0000259" key="4">
    <source>
        <dbReference type="Pfam" id="PF13545"/>
    </source>
</evidence>
<gene>
    <name evidence="5" type="ORF">A4A59_34160</name>
</gene>